<dbReference type="AlphaFoldDB" id="A0A9D4MI09"/>
<accession>A0A9D4MI09</accession>
<reference evidence="1" key="2">
    <citation type="submission" date="2020-11" db="EMBL/GenBank/DDBJ databases">
        <authorList>
            <person name="McCartney M.A."/>
            <person name="Auch B."/>
            <person name="Kono T."/>
            <person name="Mallez S."/>
            <person name="Becker A."/>
            <person name="Gohl D.M."/>
            <person name="Silverstein K.A.T."/>
            <person name="Koren S."/>
            <person name="Bechman K.B."/>
            <person name="Herman A."/>
            <person name="Abrahante J.E."/>
            <person name="Garbe J."/>
        </authorList>
    </citation>
    <scope>NUCLEOTIDE SEQUENCE</scope>
    <source>
        <strain evidence="1">Duluth1</strain>
        <tissue evidence="1">Whole animal</tissue>
    </source>
</reference>
<dbReference type="Proteomes" id="UP000828390">
    <property type="component" value="Unassembled WGS sequence"/>
</dbReference>
<evidence type="ECO:0000313" key="1">
    <source>
        <dbReference type="EMBL" id="KAH3877972.1"/>
    </source>
</evidence>
<comment type="caution">
    <text evidence="1">The sequence shown here is derived from an EMBL/GenBank/DDBJ whole genome shotgun (WGS) entry which is preliminary data.</text>
</comment>
<keyword evidence="2" id="KW-1185">Reference proteome</keyword>
<protein>
    <submittedName>
        <fullName evidence="1">Uncharacterized protein</fullName>
    </submittedName>
</protein>
<organism evidence="1 2">
    <name type="scientific">Dreissena polymorpha</name>
    <name type="common">Zebra mussel</name>
    <name type="synonym">Mytilus polymorpha</name>
    <dbReference type="NCBI Taxonomy" id="45954"/>
    <lineage>
        <taxon>Eukaryota</taxon>
        <taxon>Metazoa</taxon>
        <taxon>Spiralia</taxon>
        <taxon>Lophotrochozoa</taxon>
        <taxon>Mollusca</taxon>
        <taxon>Bivalvia</taxon>
        <taxon>Autobranchia</taxon>
        <taxon>Heteroconchia</taxon>
        <taxon>Euheterodonta</taxon>
        <taxon>Imparidentia</taxon>
        <taxon>Neoheterodontei</taxon>
        <taxon>Myida</taxon>
        <taxon>Dreissenoidea</taxon>
        <taxon>Dreissenidae</taxon>
        <taxon>Dreissena</taxon>
    </lineage>
</organism>
<reference evidence="1" key="1">
    <citation type="journal article" date="2019" name="bioRxiv">
        <title>The Genome of the Zebra Mussel, Dreissena polymorpha: A Resource for Invasive Species Research.</title>
        <authorList>
            <person name="McCartney M.A."/>
            <person name="Auch B."/>
            <person name="Kono T."/>
            <person name="Mallez S."/>
            <person name="Zhang Y."/>
            <person name="Obille A."/>
            <person name="Becker A."/>
            <person name="Abrahante J.E."/>
            <person name="Garbe J."/>
            <person name="Badalamenti J.P."/>
            <person name="Herman A."/>
            <person name="Mangelson H."/>
            <person name="Liachko I."/>
            <person name="Sullivan S."/>
            <person name="Sone E.D."/>
            <person name="Koren S."/>
            <person name="Silverstein K.A.T."/>
            <person name="Beckman K.B."/>
            <person name="Gohl D.M."/>
        </authorList>
    </citation>
    <scope>NUCLEOTIDE SEQUENCE</scope>
    <source>
        <strain evidence="1">Duluth1</strain>
        <tissue evidence="1">Whole animal</tissue>
    </source>
</reference>
<sequence>MRGPSAKQVLPRFVALGHLHREIIATSGSLLWGNGANTCQLAYLRRHFHSPEAVTLRRRIALLACVAHRAKQVCQVSVALGHLHREIIATSGSYYGVTGPILPVSVPSATLSPEAVTLRRHIALLACVAHRPNKSAKIRRSGSPTSRDNRDFRLLLWGNGGQYVPVSVPSATLSPEAVTLRRHIALWHAWPIGPNKSAKISSLWVTYIER</sequence>
<dbReference type="EMBL" id="JAIWYP010000001">
    <property type="protein sequence ID" value="KAH3877972.1"/>
    <property type="molecule type" value="Genomic_DNA"/>
</dbReference>
<proteinExistence type="predicted"/>
<gene>
    <name evidence="1" type="ORF">DPMN_001851</name>
</gene>
<name>A0A9D4MI09_DREPO</name>
<evidence type="ECO:0000313" key="2">
    <source>
        <dbReference type="Proteomes" id="UP000828390"/>
    </source>
</evidence>